<evidence type="ECO:0008006" key="3">
    <source>
        <dbReference type="Google" id="ProtNLM"/>
    </source>
</evidence>
<protein>
    <recommendedName>
        <fullName evidence="3">F-box domain-containing protein</fullName>
    </recommendedName>
</protein>
<dbReference type="Proteomes" id="UP001172102">
    <property type="component" value="Unassembled WGS sequence"/>
</dbReference>
<gene>
    <name evidence="1" type="ORF">B0H67DRAFT_557275</name>
</gene>
<name>A0AA39ZVL0_9PEZI</name>
<accession>A0AA39ZVL0</accession>
<organism evidence="1 2">
    <name type="scientific">Lasiosphaeris hirsuta</name>
    <dbReference type="NCBI Taxonomy" id="260670"/>
    <lineage>
        <taxon>Eukaryota</taxon>
        <taxon>Fungi</taxon>
        <taxon>Dikarya</taxon>
        <taxon>Ascomycota</taxon>
        <taxon>Pezizomycotina</taxon>
        <taxon>Sordariomycetes</taxon>
        <taxon>Sordariomycetidae</taxon>
        <taxon>Sordariales</taxon>
        <taxon>Lasiosphaeriaceae</taxon>
        <taxon>Lasiosphaeris</taxon>
    </lineage>
</organism>
<comment type="caution">
    <text evidence="1">The sequence shown here is derived from an EMBL/GenBank/DDBJ whole genome shotgun (WGS) entry which is preliminary data.</text>
</comment>
<sequence length="495" mass="54974">MAEMNFSETAGKPSLDYIQTSITSLPSAVLIYILSDNQLSRDDVKAVRSSCRKLSGATTALLFYRIGISRLRADCHAFLSIASSPHLAQNVREVEWLEISWDAHLTNRISFWNSRGSPNIDVGRDQDFVGLCHQLHAATEAEFSLPTTPPRAGLVCRDAAESERQRATAEFQHVFQAAVDNLHNLHTFISRPMSSRRIITRSGYPIDASLLQTYQEQPVLPEPPQINDGLFLFLLPAMNRPGSIVKRLRWADEFPGFSYLRPFPASSLECLESLDLCLTPSAAISEESVGGLAAALVRAAPSIRHLKLCTDHGLPEVSYTNLELMLLGPGLATANGCALRSLSTVSTGVSNPYEQHIYQLLDNERDYQFLATSENLNADEYDIDVDTDSEDSVCIRRRTGPRRAWGRFFHHDAIGGEIFCSQVPPDASTAGHPTEIWKFTHRNGEVAYGDDPSFWFEDWDSDAGDLEEPTPFGKAIETFDRKGHSGPLPWHPRSG</sequence>
<evidence type="ECO:0000313" key="1">
    <source>
        <dbReference type="EMBL" id="KAK0704473.1"/>
    </source>
</evidence>
<dbReference type="EMBL" id="JAUKUA010000007">
    <property type="protein sequence ID" value="KAK0704473.1"/>
    <property type="molecule type" value="Genomic_DNA"/>
</dbReference>
<dbReference type="AlphaFoldDB" id="A0AA39ZVL0"/>
<proteinExistence type="predicted"/>
<evidence type="ECO:0000313" key="2">
    <source>
        <dbReference type="Proteomes" id="UP001172102"/>
    </source>
</evidence>
<reference evidence="1" key="1">
    <citation type="submission" date="2023-06" db="EMBL/GenBank/DDBJ databases">
        <title>Genome-scale phylogeny and comparative genomics of the fungal order Sordariales.</title>
        <authorList>
            <consortium name="Lawrence Berkeley National Laboratory"/>
            <person name="Hensen N."/>
            <person name="Bonometti L."/>
            <person name="Westerberg I."/>
            <person name="Brannstrom I.O."/>
            <person name="Guillou S."/>
            <person name="Cros-Aarteil S."/>
            <person name="Calhoun S."/>
            <person name="Haridas S."/>
            <person name="Kuo A."/>
            <person name="Mondo S."/>
            <person name="Pangilinan J."/>
            <person name="Riley R."/>
            <person name="Labutti K."/>
            <person name="Andreopoulos B."/>
            <person name="Lipzen A."/>
            <person name="Chen C."/>
            <person name="Yanf M."/>
            <person name="Daum C."/>
            <person name="Ng V."/>
            <person name="Clum A."/>
            <person name="Steindorff A."/>
            <person name="Ohm R."/>
            <person name="Martin F."/>
            <person name="Silar P."/>
            <person name="Natvig D."/>
            <person name="Lalanne C."/>
            <person name="Gautier V."/>
            <person name="Ament-Velasquez S.L."/>
            <person name="Kruys A."/>
            <person name="Hutchinson M.I."/>
            <person name="Powell A.J."/>
            <person name="Barry K."/>
            <person name="Miller A.N."/>
            <person name="Grigoriev I.V."/>
            <person name="Debuchy R."/>
            <person name="Gladieux P."/>
            <person name="Thoren M.H."/>
            <person name="Johannesson H."/>
        </authorList>
    </citation>
    <scope>NUCLEOTIDE SEQUENCE</scope>
    <source>
        <strain evidence="1">SMH4607-1</strain>
    </source>
</reference>
<keyword evidence="2" id="KW-1185">Reference proteome</keyword>